<dbReference type="AlphaFoldDB" id="A0A2H1WT99"/>
<feature type="compositionally biased region" description="Polar residues" evidence="1">
    <location>
        <begin position="175"/>
        <end position="189"/>
    </location>
</feature>
<dbReference type="PANTHER" id="PTHR28635:SF1">
    <property type="entry name" value="TRANSMEMBRANE INNER EAR EXPRESSED PROTEIN"/>
    <property type="match status" value="1"/>
</dbReference>
<organism evidence="3">
    <name type="scientific">Spodoptera frugiperda</name>
    <name type="common">Fall armyworm</name>
    <dbReference type="NCBI Taxonomy" id="7108"/>
    <lineage>
        <taxon>Eukaryota</taxon>
        <taxon>Metazoa</taxon>
        <taxon>Ecdysozoa</taxon>
        <taxon>Arthropoda</taxon>
        <taxon>Hexapoda</taxon>
        <taxon>Insecta</taxon>
        <taxon>Pterygota</taxon>
        <taxon>Neoptera</taxon>
        <taxon>Endopterygota</taxon>
        <taxon>Lepidoptera</taxon>
        <taxon>Glossata</taxon>
        <taxon>Ditrysia</taxon>
        <taxon>Noctuoidea</taxon>
        <taxon>Noctuidae</taxon>
        <taxon>Amphipyrinae</taxon>
        <taxon>Spodoptera</taxon>
    </lineage>
</organism>
<sequence>MDPIMDIINNSEEPEWLERNVVGDLRLWQIMFLCLASVASLIVIVCCCFRFRIPRTKQQIEADYQRRKITNKFRAKLETIQDAKMDAMSLKDDSQLALFLCITALDILHEQTVINMEGENQQGSQPSSIMSPQQSSLDASFQPEGGQKPEPQASGLSFVKFASKVATISKLGQPKSPTSPTPSGNKMEF</sequence>
<dbReference type="EMBL" id="ODYU01010861">
    <property type="protein sequence ID" value="SOQ56227.1"/>
    <property type="molecule type" value="Genomic_DNA"/>
</dbReference>
<dbReference type="InterPro" id="IPR032006">
    <property type="entry name" value="TMIE"/>
</dbReference>
<name>A0A2H1WT99_SPOFR</name>
<feature type="compositionally biased region" description="Low complexity" evidence="1">
    <location>
        <begin position="121"/>
        <end position="136"/>
    </location>
</feature>
<dbReference type="Pfam" id="PF16038">
    <property type="entry name" value="TMIE"/>
    <property type="match status" value="1"/>
</dbReference>
<dbReference type="OrthoDB" id="6154284at2759"/>
<proteinExistence type="predicted"/>
<feature type="region of interest" description="Disordered" evidence="1">
    <location>
        <begin position="169"/>
        <end position="189"/>
    </location>
</feature>
<dbReference type="PANTHER" id="PTHR28635">
    <property type="entry name" value="TRANSMEMBRANE INNER EAR EXPRESSED PROTEIN"/>
    <property type="match status" value="1"/>
</dbReference>
<feature type="transmembrane region" description="Helical" evidence="2">
    <location>
        <begin position="27"/>
        <end position="49"/>
    </location>
</feature>
<keyword evidence="2" id="KW-0812">Transmembrane</keyword>
<accession>A0A2H1WT99</accession>
<evidence type="ECO:0000256" key="2">
    <source>
        <dbReference type="SAM" id="Phobius"/>
    </source>
</evidence>
<gene>
    <name evidence="3" type="ORF">SFRICE_000981</name>
</gene>
<evidence type="ECO:0000256" key="1">
    <source>
        <dbReference type="SAM" id="MobiDB-lite"/>
    </source>
</evidence>
<keyword evidence="2" id="KW-0472">Membrane</keyword>
<keyword evidence="2" id="KW-1133">Transmembrane helix</keyword>
<feature type="region of interest" description="Disordered" evidence="1">
    <location>
        <begin position="119"/>
        <end position="154"/>
    </location>
</feature>
<reference evidence="3" key="1">
    <citation type="submission" date="2016-07" db="EMBL/GenBank/DDBJ databases">
        <authorList>
            <person name="Bretaudeau A."/>
        </authorList>
    </citation>
    <scope>NUCLEOTIDE SEQUENCE</scope>
    <source>
        <strain evidence="3">Rice</strain>
        <tissue evidence="3">Whole body</tissue>
    </source>
</reference>
<evidence type="ECO:0000313" key="3">
    <source>
        <dbReference type="EMBL" id="SOQ56227.1"/>
    </source>
</evidence>
<protein>
    <submittedName>
        <fullName evidence="3">SFRICE_000981</fullName>
    </submittedName>
</protein>